<name>A0ABS3QWN4_9ACTN</name>
<dbReference type="Proteomes" id="UP000666915">
    <property type="component" value="Unassembled WGS sequence"/>
</dbReference>
<dbReference type="NCBIfam" id="NF038076">
    <property type="entry name" value="fam_STM4015"/>
    <property type="match status" value="1"/>
</dbReference>
<evidence type="ECO:0000313" key="3">
    <source>
        <dbReference type="Proteomes" id="UP000666915"/>
    </source>
</evidence>
<protein>
    <submittedName>
        <fullName evidence="2">STM4015 family protein</fullName>
    </submittedName>
</protein>
<dbReference type="SUPFAM" id="SSF52047">
    <property type="entry name" value="RNI-like"/>
    <property type="match status" value="1"/>
</dbReference>
<dbReference type="RefSeq" id="WP_208266704.1">
    <property type="nucleotide sequence ID" value="NZ_BAAAGM010000083.1"/>
</dbReference>
<dbReference type="Gene3D" id="3.80.10.10">
    <property type="entry name" value="Ribonuclease Inhibitor"/>
    <property type="match status" value="1"/>
</dbReference>
<proteinExistence type="predicted"/>
<feature type="region of interest" description="Disordered" evidence="1">
    <location>
        <begin position="24"/>
        <end position="44"/>
    </location>
</feature>
<reference evidence="2 3" key="1">
    <citation type="submission" date="2021-03" db="EMBL/GenBank/DDBJ databases">
        <authorList>
            <person name="Kanchanasin P."/>
            <person name="Saeng-In P."/>
            <person name="Phongsopitanun W."/>
            <person name="Yuki M."/>
            <person name="Kudo T."/>
            <person name="Ohkuma M."/>
            <person name="Tanasupawat S."/>
        </authorList>
    </citation>
    <scope>NUCLEOTIDE SEQUENCE [LARGE SCALE GENOMIC DNA]</scope>
    <source>
        <strain evidence="2 3">L46</strain>
    </source>
</reference>
<gene>
    <name evidence="2" type="ORF">J4557_12760</name>
</gene>
<keyword evidence="3" id="KW-1185">Reference proteome</keyword>
<comment type="caution">
    <text evidence="2">The sequence shown here is derived from an EMBL/GenBank/DDBJ whole genome shotgun (WGS) entry which is preliminary data.</text>
</comment>
<evidence type="ECO:0000313" key="2">
    <source>
        <dbReference type="EMBL" id="MBO2438388.1"/>
    </source>
</evidence>
<dbReference type="EMBL" id="JAGEOK010000007">
    <property type="protein sequence ID" value="MBO2438388.1"/>
    <property type="molecule type" value="Genomic_DNA"/>
</dbReference>
<dbReference type="InterPro" id="IPR032675">
    <property type="entry name" value="LRR_dom_sf"/>
</dbReference>
<dbReference type="InterPro" id="IPR047722">
    <property type="entry name" value="STM4015-like"/>
</dbReference>
<evidence type="ECO:0000256" key="1">
    <source>
        <dbReference type="SAM" id="MobiDB-lite"/>
    </source>
</evidence>
<accession>A0ABS3QWN4</accession>
<sequence length="324" mass="34966">MGVHQHLEEYAGLPVATFDCETGVEDEDDEDGATGGQETDEALPPAGEAAWYVGTMFDEEPFSDTFARFLEAVDTTEVTALIVGYWGASYDESKSDPVALLTENAAAFPRLTSLFLGDITGEESEISWIEHGDISPLFAAFPELERFEIRGAQGLSLSPIKSTHLRVLRFESGGLPARVVQAVGASELPNLEHLDLWLGEDDYGGDATVADLAPLLSGERLPALRHLGLEDSQIQDEIAAAVAGAPVVARLESLSLAMGILTDQGAEALLSGQPLTHLRKLDLHHHFLSDAMVERVKAAFPGVKVDLSEQEKPDGEWRYIAVSE</sequence>
<organism evidence="2 3">
    <name type="scientific">Actinomadura nitritigenes</name>
    <dbReference type="NCBI Taxonomy" id="134602"/>
    <lineage>
        <taxon>Bacteria</taxon>
        <taxon>Bacillati</taxon>
        <taxon>Actinomycetota</taxon>
        <taxon>Actinomycetes</taxon>
        <taxon>Streptosporangiales</taxon>
        <taxon>Thermomonosporaceae</taxon>
        <taxon>Actinomadura</taxon>
    </lineage>
</organism>